<accession>A0A0W8G7A2</accession>
<evidence type="ECO:0000256" key="11">
    <source>
        <dbReference type="ARBA" id="ARBA00023136"/>
    </source>
</evidence>
<dbReference type="EMBL" id="LNQE01000145">
    <property type="protein sequence ID" value="KUG29008.1"/>
    <property type="molecule type" value="Genomic_DNA"/>
</dbReference>
<dbReference type="PANTHER" id="PTHR33619">
    <property type="entry name" value="POLYSACCHARIDE EXPORT PROTEIN GFCE-RELATED"/>
    <property type="match status" value="1"/>
</dbReference>
<dbReference type="GO" id="GO:0009279">
    <property type="term" value="C:cell outer membrane"/>
    <property type="evidence" value="ECO:0007669"/>
    <property type="project" value="UniProtKB-SubCell"/>
</dbReference>
<evidence type="ECO:0000256" key="14">
    <source>
        <dbReference type="ARBA" id="ARBA00023288"/>
    </source>
</evidence>
<evidence type="ECO:0000259" key="16">
    <source>
        <dbReference type="Pfam" id="PF22461"/>
    </source>
</evidence>
<reference evidence="17" key="1">
    <citation type="journal article" date="2015" name="Proc. Natl. Acad. Sci. U.S.A.">
        <title>Networks of energetic and metabolic interactions define dynamics in microbial communities.</title>
        <authorList>
            <person name="Embree M."/>
            <person name="Liu J.K."/>
            <person name="Al-Bassam M.M."/>
            <person name="Zengler K."/>
        </authorList>
    </citation>
    <scope>NUCLEOTIDE SEQUENCE</scope>
</reference>
<evidence type="ECO:0000256" key="4">
    <source>
        <dbReference type="ARBA" id="ARBA00022452"/>
    </source>
</evidence>
<protein>
    <submittedName>
        <fullName evidence="17">Capsular polysaccharide biosynthesis/export periplasmic protein wcbc</fullName>
    </submittedName>
</protein>
<dbReference type="GO" id="GO:0015288">
    <property type="term" value="F:porin activity"/>
    <property type="evidence" value="ECO:0007669"/>
    <property type="project" value="UniProtKB-KW"/>
</dbReference>
<keyword evidence="14" id="KW-0449">Lipoprotein</keyword>
<keyword evidence="8" id="KW-0625">Polysaccharide transport</keyword>
<comment type="subcellular location">
    <subcellularLocation>
        <location evidence="1">Cell outer membrane</location>
        <topology evidence="1">Multi-pass membrane protein</topology>
    </subcellularLocation>
</comment>
<evidence type="ECO:0000256" key="8">
    <source>
        <dbReference type="ARBA" id="ARBA00023047"/>
    </source>
</evidence>
<keyword evidence="4" id="KW-1134">Transmembrane beta strand</keyword>
<evidence type="ECO:0000256" key="6">
    <source>
        <dbReference type="ARBA" id="ARBA00022692"/>
    </source>
</evidence>
<keyword evidence="3" id="KW-0813">Transport</keyword>
<keyword evidence="12" id="KW-0564">Palmitate</keyword>
<proteinExistence type="inferred from homology"/>
<dbReference type="GO" id="GO:0015159">
    <property type="term" value="F:polysaccharide transmembrane transporter activity"/>
    <property type="evidence" value="ECO:0007669"/>
    <property type="project" value="InterPro"/>
</dbReference>
<dbReference type="PANTHER" id="PTHR33619:SF3">
    <property type="entry name" value="POLYSACCHARIDE EXPORT PROTEIN GFCE-RELATED"/>
    <property type="match status" value="1"/>
</dbReference>
<keyword evidence="11" id="KW-0472">Membrane</keyword>
<gene>
    <name evidence="17" type="ORF">ASZ90_001108</name>
</gene>
<dbReference type="PROSITE" id="PS51257">
    <property type="entry name" value="PROKAR_LIPOPROTEIN"/>
    <property type="match status" value="1"/>
</dbReference>
<dbReference type="Gene3D" id="3.10.560.10">
    <property type="entry name" value="Outer membrane lipoprotein wza domain like"/>
    <property type="match status" value="2"/>
</dbReference>
<organism evidence="17">
    <name type="scientific">hydrocarbon metagenome</name>
    <dbReference type="NCBI Taxonomy" id="938273"/>
    <lineage>
        <taxon>unclassified sequences</taxon>
        <taxon>metagenomes</taxon>
        <taxon>ecological metagenomes</taxon>
    </lineage>
</organism>
<keyword evidence="9" id="KW-0406">Ion transport</keyword>
<sequence>MPGKALPAKYAAWTIVLLFSLLASGCGLPGAGPTRATIDKYPESEQNTSGVTIVEVDASIARQLQDSLEKTMFSSVFGGSALGNYSVGPGDVLEVTVWESPPGTLFNNPGSGLATSQSPMAPMNFPQQQVNSDGTISIPFAGYITVRGLTLRQIEEEIYNRLQGKANDPQVMVRLARNTTSTVTVVGEVVNSTIVPLTPKRERVLDILATAGGSKQPVNKVMIQLTRADKVHAIPLKAIITDNRENIVMEPGDILTALYQPNSFIALGATGKNSEVEFEATGITLIQALGRVSGVQDSRADAQGVFIFRFEPVDSLKWPTPPPLVTPENTVPVVYKINLRDPATFFAAQSFPIKDKDVLYVSNAPAADTMKFLDIITSVLSPSATSLNYIRNFSRGPW</sequence>
<evidence type="ECO:0000256" key="2">
    <source>
        <dbReference type="ARBA" id="ARBA00009450"/>
    </source>
</evidence>
<name>A0A0W8G7A2_9ZZZZ</name>
<dbReference type="InterPro" id="IPR054765">
    <property type="entry name" value="SLBB_dom"/>
</dbReference>
<keyword evidence="6" id="KW-0812">Transmembrane</keyword>
<evidence type="ECO:0000256" key="12">
    <source>
        <dbReference type="ARBA" id="ARBA00023139"/>
    </source>
</evidence>
<evidence type="ECO:0000256" key="1">
    <source>
        <dbReference type="ARBA" id="ARBA00004571"/>
    </source>
</evidence>
<keyword evidence="5" id="KW-0762">Sugar transport</keyword>
<dbReference type="Pfam" id="PF22461">
    <property type="entry name" value="SLBB_2"/>
    <property type="match status" value="1"/>
</dbReference>
<dbReference type="InterPro" id="IPR003715">
    <property type="entry name" value="Poly_export_N"/>
</dbReference>
<dbReference type="Pfam" id="PF02563">
    <property type="entry name" value="Poly_export"/>
    <property type="match status" value="1"/>
</dbReference>
<evidence type="ECO:0000256" key="3">
    <source>
        <dbReference type="ARBA" id="ARBA00022448"/>
    </source>
</evidence>
<comment type="similarity">
    <text evidence="2">Belongs to the BexD/CtrA/VexA family.</text>
</comment>
<keyword evidence="7" id="KW-0732">Signal</keyword>
<dbReference type="InterPro" id="IPR049712">
    <property type="entry name" value="Poly_export"/>
</dbReference>
<feature type="domain" description="Polysaccharide export protein N-terminal" evidence="15">
    <location>
        <begin position="84"/>
        <end position="175"/>
    </location>
</feature>
<feature type="domain" description="SLBB" evidence="16">
    <location>
        <begin position="267"/>
        <end position="361"/>
    </location>
</feature>
<keyword evidence="13" id="KW-0998">Cell outer membrane</keyword>
<keyword evidence="10" id="KW-0626">Porin</keyword>
<evidence type="ECO:0000256" key="10">
    <source>
        <dbReference type="ARBA" id="ARBA00023114"/>
    </source>
</evidence>
<dbReference type="Gene3D" id="3.30.1950.10">
    <property type="entry name" value="wza like domain"/>
    <property type="match status" value="1"/>
</dbReference>
<dbReference type="GO" id="GO:0046930">
    <property type="term" value="C:pore complex"/>
    <property type="evidence" value="ECO:0007669"/>
    <property type="project" value="UniProtKB-KW"/>
</dbReference>
<evidence type="ECO:0000256" key="7">
    <source>
        <dbReference type="ARBA" id="ARBA00022729"/>
    </source>
</evidence>
<evidence type="ECO:0000256" key="9">
    <source>
        <dbReference type="ARBA" id="ARBA00023065"/>
    </source>
</evidence>
<dbReference type="GO" id="GO:0006811">
    <property type="term" value="P:monoatomic ion transport"/>
    <property type="evidence" value="ECO:0007669"/>
    <property type="project" value="UniProtKB-KW"/>
</dbReference>
<evidence type="ECO:0000256" key="13">
    <source>
        <dbReference type="ARBA" id="ARBA00023237"/>
    </source>
</evidence>
<evidence type="ECO:0000313" key="17">
    <source>
        <dbReference type="EMBL" id="KUG29008.1"/>
    </source>
</evidence>
<evidence type="ECO:0000256" key="5">
    <source>
        <dbReference type="ARBA" id="ARBA00022597"/>
    </source>
</evidence>
<comment type="caution">
    <text evidence="17">The sequence shown here is derived from an EMBL/GenBank/DDBJ whole genome shotgun (WGS) entry which is preliminary data.</text>
</comment>
<evidence type="ECO:0000259" key="15">
    <source>
        <dbReference type="Pfam" id="PF02563"/>
    </source>
</evidence>
<dbReference type="AlphaFoldDB" id="A0A0W8G7A2"/>